<name>A0A0N4YXD7_NIPBR</name>
<reference evidence="1 2" key="2">
    <citation type="submission" date="2018-11" db="EMBL/GenBank/DDBJ databases">
        <authorList>
            <consortium name="Pathogen Informatics"/>
        </authorList>
    </citation>
    <scope>NUCLEOTIDE SEQUENCE [LARGE SCALE GENOMIC DNA]</scope>
</reference>
<evidence type="ECO:0000313" key="3">
    <source>
        <dbReference type="WBParaSite" id="NBR_0002190901-mRNA-1"/>
    </source>
</evidence>
<protein>
    <submittedName>
        <fullName evidence="3">ETS domain-containing protein</fullName>
    </submittedName>
</protein>
<dbReference type="Proteomes" id="UP000271162">
    <property type="component" value="Unassembled WGS sequence"/>
</dbReference>
<keyword evidence="2" id="KW-1185">Reference proteome</keyword>
<dbReference type="AlphaFoldDB" id="A0A0N4YXD7"/>
<organism evidence="3">
    <name type="scientific">Nippostrongylus brasiliensis</name>
    <name type="common">Rat hookworm</name>
    <dbReference type="NCBI Taxonomy" id="27835"/>
    <lineage>
        <taxon>Eukaryota</taxon>
        <taxon>Metazoa</taxon>
        <taxon>Ecdysozoa</taxon>
        <taxon>Nematoda</taxon>
        <taxon>Chromadorea</taxon>
        <taxon>Rhabditida</taxon>
        <taxon>Rhabditina</taxon>
        <taxon>Rhabditomorpha</taxon>
        <taxon>Strongyloidea</taxon>
        <taxon>Heligmosomidae</taxon>
        <taxon>Nippostrongylus</taxon>
    </lineage>
</organism>
<gene>
    <name evidence="1" type="ORF">NBR_LOCUS21910</name>
</gene>
<evidence type="ECO:0000313" key="1">
    <source>
        <dbReference type="EMBL" id="VDL86333.1"/>
    </source>
</evidence>
<reference evidence="3" key="1">
    <citation type="submission" date="2017-02" db="UniProtKB">
        <authorList>
            <consortium name="WormBaseParasite"/>
        </authorList>
    </citation>
    <scope>IDENTIFICATION</scope>
</reference>
<proteinExistence type="predicted"/>
<sequence>MASLTRVSDQNTKMLINYTQSQCLPGVSQPAKGISTIPGRATTSQPYVKTEVDRGMAEESDAVPTILCSLEKVNFLKKCCASPVLRYILHLLADPRQETLCSWHGGPFGVRIWNTRRFTESYNAAMGTKMNFTNISRALQSCELITIAGIRLWKRMKQGEYSFFPGYTGHGDSSLQRLSPVYDRSSYIPPDQRTKDAVSTSAEMVDQSALDISLVTEFFAPLEAIPSPLPPVEPPSAVVPSSSPISDQYSPFIKDMTHLGEQDIFGNTSSISGEDFSIDETSLLYH</sequence>
<dbReference type="EMBL" id="UYSL01027051">
    <property type="protein sequence ID" value="VDL86333.1"/>
    <property type="molecule type" value="Genomic_DNA"/>
</dbReference>
<dbReference type="WBParaSite" id="NBR_0002190901-mRNA-1">
    <property type="protein sequence ID" value="NBR_0002190901-mRNA-1"/>
    <property type="gene ID" value="NBR_0002190901"/>
</dbReference>
<evidence type="ECO:0000313" key="2">
    <source>
        <dbReference type="Proteomes" id="UP000271162"/>
    </source>
</evidence>
<accession>A0A0N4YXD7</accession>